<dbReference type="GO" id="GO:0006508">
    <property type="term" value="P:proteolysis"/>
    <property type="evidence" value="ECO:0007669"/>
    <property type="project" value="InterPro"/>
</dbReference>
<dbReference type="Pfam" id="PF00768">
    <property type="entry name" value="Peptidase_S11"/>
    <property type="match status" value="1"/>
</dbReference>
<dbReference type="PRINTS" id="PR00725">
    <property type="entry name" value="DADACBPTASE1"/>
</dbReference>
<keyword evidence="13" id="KW-1185">Reference proteome</keyword>
<feature type="binding site" evidence="8">
    <location>
        <position position="226"/>
    </location>
    <ligand>
        <name>substrate</name>
    </ligand>
</feature>
<accession>A0A512DRI5</accession>
<evidence type="ECO:0000256" key="10">
    <source>
        <dbReference type="SAM" id="SignalP"/>
    </source>
</evidence>
<keyword evidence="4" id="KW-0133">Cell shape</keyword>
<protein>
    <submittedName>
        <fullName evidence="12">Peptidase M15</fullName>
    </submittedName>
</protein>
<keyword evidence="5" id="KW-0573">Peptidoglycan synthesis</keyword>
<dbReference type="RefSeq" id="WP_052831139.1">
    <property type="nucleotide sequence ID" value="NZ_JBNPXK010000009.1"/>
</dbReference>
<dbReference type="PANTHER" id="PTHR21581">
    <property type="entry name" value="D-ALANYL-D-ALANINE CARBOXYPEPTIDASE"/>
    <property type="match status" value="1"/>
</dbReference>
<feature type="active site" description="Acyl-ester intermediate" evidence="7">
    <location>
        <position position="64"/>
    </location>
</feature>
<evidence type="ECO:0000313" key="13">
    <source>
        <dbReference type="Proteomes" id="UP000321523"/>
    </source>
</evidence>
<reference evidence="12 13" key="1">
    <citation type="submission" date="2019-07" db="EMBL/GenBank/DDBJ databases">
        <title>Whole genome shotgun sequence of Skermanella aerolata NBRC 106429.</title>
        <authorList>
            <person name="Hosoyama A."/>
            <person name="Uohara A."/>
            <person name="Ohji S."/>
            <person name="Ichikawa N."/>
        </authorList>
    </citation>
    <scope>NUCLEOTIDE SEQUENCE [LARGE SCALE GENOMIC DNA]</scope>
    <source>
        <strain evidence="12 13">NBRC 106429</strain>
    </source>
</reference>
<feature type="domain" description="Peptidase S11 D-alanyl-D-alanine carboxypeptidase A N-terminal" evidence="11">
    <location>
        <begin position="39"/>
        <end position="256"/>
    </location>
</feature>
<organism evidence="12 13">
    <name type="scientific">Skermanella aerolata</name>
    <dbReference type="NCBI Taxonomy" id="393310"/>
    <lineage>
        <taxon>Bacteria</taxon>
        <taxon>Pseudomonadati</taxon>
        <taxon>Pseudomonadota</taxon>
        <taxon>Alphaproteobacteria</taxon>
        <taxon>Rhodospirillales</taxon>
        <taxon>Azospirillaceae</taxon>
        <taxon>Skermanella</taxon>
    </lineage>
</organism>
<dbReference type="OrthoDB" id="9795979at2"/>
<dbReference type="PANTHER" id="PTHR21581:SF6">
    <property type="entry name" value="TRAFFICKING PROTEIN PARTICLE COMPLEX SUBUNIT 12"/>
    <property type="match status" value="1"/>
</dbReference>
<dbReference type="AlphaFoldDB" id="A0A512DRI5"/>
<evidence type="ECO:0000256" key="2">
    <source>
        <dbReference type="ARBA" id="ARBA00022729"/>
    </source>
</evidence>
<dbReference type="SUPFAM" id="SSF56601">
    <property type="entry name" value="beta-lactamase/transpeptidase-like"/>
    <property type="match status" value="1"/>
</dbReference>
<dbReference type="GO" id="GO:0071555">
    <property type="term" value="P:cell wall organization"/>
    <property type="evidence" value="ECO:0007669"/>
    <property type="project" value="UniProtKB-KW"/>
</dbReference>
<evidence type="ECO:0000256" key="5">
    <source>
        <dbReference type="ARBA" id="ARBA00022984"/>
    </source>
</evidence>
<dbReference type="Gene3D" id="3.40.710.10">
    <property type="entry name" value="DD-peptidase/beta-lactamase superfamily"/>
    <property type="match status" value="1"/>
</dbReference>
<evidence type="ECO:0000256" key="8">
    <source>
        <dbReference type="PIRSR" id="PIRSR618044-2"/>
    </source>
</evidence>
<gene>
    <name evidence="12" type="ORF">SAE02_29780</name>
</gene>
<keyword evidence="6" id="KW-0961">Cell wall biogenesis/degradation</keyword>
<name>A0A512DRI5_9PROT</name>
<dbReference type="EMBL" id="BJYZ01000013">
    <property type="protein sequence ID" value="GEO38830.1"/>
    <property type="molecule type" value="Genomic_DNA"/>
</dbReference>
<feature type="signal peptide" evidence="10">
    <location>
        <begin position="1"/>
        <end position="34"/>
    </location>
</feature>
<feature type="active site" description="Proton acceptor" evidence="7">
    <location>
        <position position="67"/>
    </location>
</feature>
<keyword evidence="3" id="KW-0378">Hydrolase</keyword>
<feature type="chain" id="PRO_5022221929" evidence="10">
    <location>
        <begin position="35"/>
        <end position="420"/>
    </location>
</feature>
<dbReference type="GO" id="GO:0008360">
    <property type="term" value="P:regulation of cell shape"/>
    <property type="evidence" value="ECO:0007669"/>
    <property type="project" value="UniProtKB-KW"/>
</dbReference>
<evidence type="ECO:0000256" key="9">
    <source>
        <dbReference type="RuleBase" id="RU004016"/>
    </source>
</evidence>
<evidence type="ECO:0000256" key="1">
    <source>
        <dbReference type="ARBA" id="ARBA00007164"/>
    </source>
</evidence>
<dbReference type="Proteomes" id="UP000321523">
    <property type="component" value="Unassembled WGS sequence"/>
</dbReference>
<dbReference type="InterPro" id="IPR001967">
    <property type="entry name" value="Peptidase_S11_N"/>
</dbReference>
<evidence type="ECO:0000256" key="4">
    <source>
        <dbReference type="ARBA" id="ARBA00022960"/>
    </source>
</evidence>
<evidence type="ECO:0000256" key="6">
    <source>
        <dbReference type="ARBA" id="ARBA00023316"/>
    </source>
</evidence>
<dbReference type="InterPro" id="IPR018044">
    <property type="entry name" value="Peptidase_S11"/>
</dbReference>
<comment type="caution">
    <text evidence="12">The sequence shown here is derived from an EMBL/GenBank/DDBJ whole genome shotgun (WGS) entry which is preliminary data.</text>
</comment>
<sequence>MHLSSYRPARVLVRFMTVALVLALCALGGTPASAQSKYASIVIDAGNGEVLYRANADDPKYPASLTKMMTLYLTFEALQKKRIKLGQYLTISRKAASQPPTKLNLKAGRKIRVEHAILGLVTKSANDAAMVLAEGIGGSEARFARMMNQKAKRLGMMRTTFRNPSGLPDSDQVTTARDLATLANALIRDYPKFYPYFSRANFTYQGVQHPNHNRLMEIYQGMDGLKTGYIRASGFNLAASAVRDGRRLIAIVMGGDTPGWRDEHMAELMDQGFATPRTPAPLVASRRAPALPTRKPETGIEVANIEELSDGDQIAALTANLAPTSASLSSSAAAAEVPNTAGWGVQIGAFGDPDAGRRALADVARRMPTLLASAYPQMLPITTGSGRLFRARLMGLDESMARTVCGSLAQTGEDCLTVAP</sequence>
<dbReference type="InterPro" id="IPR012338">
    <property type="entry name" value="Beta-lactam/transpept-like"/>
</dbReference>
<evidence type="ECO:0000313" key="12">
    <source>
        <dbReference type="EMBL" id="GEO38830.1"/>
    </source>
</evidence>
<comment type="similarity">
    <text evidence="1 9">Belongs to the peptidase S11 family.</text>
</comment>
<feature type="active site" evidence="7">
    <location>
        <position position="124"/>
    </location>
</feature>
<keyword evidence="2 10" id="KW-0732">Signal</keyword>
<evidence type="ECO:0000259" key="11">
    <source>
        <dbReference type="Pfam" id="PF00768"/>
    </source>
</evidence>
<dbReference type="GO" id="GO:0009252">
    <property type="term" value="P:peptidoglycan biosynthetic process"/>
    <property type="evidence" value="ECO:0007669"/>
    <property type="project" value="UniProtKB-KW"/>
</dbReference>
<evidence type="ECO:0000256" key="7">
    <source>
        <dbReference type="PIRSR" id="PIRSR618044-1"/>
    </source>
</evidence>
<evidence type="ECO:0000256" key="3">
    <source>
        <dbReference type="ARBA" id="ARBA00022801"/>
    </source>
</evidence>
<proteinExistence type="inferred from homology"/>
<dbReference type="GO" id="GO:0009002">
    <property type="term" value="F:serine-type D-Ala-D-Ala carboxypeptidase activity"/>
    <property type="evidence" value="ECO:0007669"/>
    <property type="project" value="InterPro"/>
</dbReference>